<protein>
    <submittedName>
        <fullName evidence="1 2">Uncharacterized protein</fullName>
    </submittedName>
</protein>
<evidence type="ECO:0000313" key="1">
    <source>
        <dbReference type="EMBL" id="KFB53609.1"/>
    </source>
</evidence>
<gene>
    <name evidence="1" type="ORF">ZHAS_00021848</name>
</gene>
<dbReference type="Proteomes" id="UP000030765">
    <property type="component" value="Unassembled WGS sequence"/>
</dbReference>
<proteinExistence type="predicted"/>
<reference evidence="1 3" key="1">
    <citation type="journal article" date="2014" name="BMC Genomics">
        <title>Genome sequence of Anopheles sinensis provides insight into genetics basis of mosquito competence for malaria parasites.</title>
        <authorList>
            <person name="Zhou D."/>
            <person name="Zhang D."/>
            <person name="Ding G."/>
            <person name="Shi L."/>
            <person name="Hou Q."/>
            <person name="Ye Y."/>
            <person name="Xu Y."/>
            <person name="Zhou H."/>
            <person name="Xiong C."/>
            <person name="Li S."/>
            <person name="Yu J."/>
            <person name="Hong S."/>
            <person name="Yu X."/>
            <person name="Zou P."/>
            <person name="Chen C."/>
            <person name="Chang X."/>
            <person name="Wang W."/>
            <person name="Lv Y."/>
            <person name="Sun Y."/>
            <person name="Ma L."/>
            <person name="Shen B."/>
            <person name="Zhu C."/>
        </authorList>
    </citation>
    <scope>NUCLEOTIDE SEQUENCE [LARGE SCALE GENOMIC DNA]</scope>
</reference>
<dbReference type="EMBL" id="KE525420">
    <property type="protein sequence ID" value="KFB53609.1"/>
    <property type="molecule type" value="Genomic_DNA"/>
</dbReference>
<dbReference type="EnsemblMetazoa" id="ASIC021848-RA">
    <property type="protein sequence ID" value="ASIC021848-PA"/>
    <property type="gene ID" value="ASIC021848"/>
</dbReference>
<evidence type="ECO:0000313" key="2">
    <source>
        <dbReference type="EnsemblMetazoa" id="ASIC021848-PA"/>
    </source>
</evidence>
<organism evidence="1">
    <name type="scientific">Anopheles sinensis</name>
    <name type="common">Mosquito</name>
    <dbReference type="NCBI Taxonomy" id="74873"/>
    <lineage>
        <taxon>Eukaryota</taxon>
        <taxon>Metazoa</taxon>
        <taxon>Ecdysozoa</taxon>
        <taxon>Arthropoda</taxon>
        <taxon>Hexapoda</taxon>
        <taxon>Insecta</taxon>
        <taxon>Pterygota</taxon>
        <taxon>Neoptera</taxon>
        <taxon>Endopterygota</taxon>
        <taxon>Diptera</taxon>
        <taxon>Nematocera</taxon>
        <taxon>Culicoidea</taxon>
        <taxon>Culicidae</taxon>
        <taxon>Anophelinae</taxon>
        <taxon>Anopheles</taxon>
    </lineage>
</organism>
<dbReference type="EMBL" id="ATLV01026912">
    <property type="status" value="NOT_ANNOTATED_CDS"/>
    <property type="molecule type" value="Genomic_DNA"/>
</dbReference>
<reference evidence="2" key="2">
    <citation type="submission" date="2020-05" db="UniProtKB">
        <authorList>
            <consortium name="EnsemblMetazoa"/>
        </authorList>
    </citation>
    <scope>IDENTIFICATION</scope>
</reference>
<evidence type="ECO:0000313" key="3">
    <source>
        <dbReference type="Proteomes" id="UP000030765"/>
    </source>
</evidence>
<dbReference type="AlphaFoldDB" id="A0A084WTR5"/>
<sequence length="149" mass="16650">MASPPVGGCSRPPHIWPGPIWTTVEGCSGHRTTRLGVRLWRFQVALLITTEWSVPCLRFVTVVADSSSMRDRHTRLQDTRRDPVDVWTWIIVPIKSTTPYWGANTMAALELHEGVPPPRRQARHGTVATIGSPRFLETRLSNMATVSQG</sequence>
<keyword evidence="3" id="KW-1185">Reference proteome</keyword>
<dbReference type="VEuPathDB" id="VectorBase:ASIC021848"/>
<accession>A0A084WTR5</accession>
<name>A0A084WTR5_ANOSI</name>